<sequence length="165" mass="18117">MGMSCFYLTLTQEKLDELKQHPGQVRQFIFAKNGSNDEAELFDLEKAWHGIQYLLNGATFGGDEPLGWAVFGDQEVSDDLGKGPARCLTAPQVAAVSAALQEMPASALAQRFDAAKMEKAQVYPEGMWITDGVQALNYLLEHYSHLQNFYANAAAHGKAVICFIS</sequence>
<protein>
    <submittedName>
        <fullName evidence="1">YfbM family protein</fullName>
    </submittedName>
</protein>
<comment type="caution">
    <text evidence="1">The sequence shown here is derived from an EMBL/GenBank/DDBJ whole genome shotgun (WGS) entry which is preliminary data.</text>
</comment>
<name>A0ABR6XKA8_9BURK</name>
<evidence type="ECO:0000313" key="2">
    <source>
        <dbReference type="Proteomes" id="UP000637632"/>
    </source>
</evidence>
<evidence type="ECO:0000313" key="1">
    <source>
        <dbReference type="EMBL" id="MBC3813203.1"/>
    </source>
</evidence>
<dbReference type="InterPro" id="IPR015068">
    <property type="entry name" value="DUF1877"/>
</dbReference>
<dbReference type="Proteomes" id="UP000637632">
    <property type="component" value="Unassembled WGS sequence"/>
</dbReference>
<organism evidence="1 2">
    <name type="scientific">Undibacterium aquatile</name>
    <dbReference type="NCBI Taxonomy" id="1537398"/>
    <lineage>
        <taxon>Bacteria</taxon>
        <taxon>Pseudomonadati</taxon>
        <taxon>Pseudomonadota</taxon>
        <taxon>Betaproteobacteria</taxon>
        <taxon>Burkholderiales</taxon>
        <taxon>Oxalobacteraceae</taxon>
        <taxon>Undibacterium</taxon>
    </lineage>
</organism>
<gene>
    <name evidence="1" type="ORF">H8K26_17305</name>
</gene>
<proteinExistence type="predicted"/>
<keyword evidence="2" id="KW-1185">Reference proteome</keyword>
<dbReference type="EMBL" id="JACOFT010000008">
    <property type="protein sequence ID" value="MBC3813203.1"/>
    <property type="molecule type" value="Genomic_DNA"/>
</dbReference>
<dbReference type="RefSeq" id="WP_190481265.1">
    <property type="nucleotide sequence ID" value="NZ_JACOFT010000008.1"/>
</dbReference>
<dbReference type="Gene3D" id="3.40.1760.10">
    <property type="entry name" value="YfbM-like super family"/>
    <property type="match status" value="1"/>
</dbReference>
<reference evidence="1 2" key="1">
    <citation type="submission" date="2020-08" db="EMBL/GenBank/DDBJ databases">
        <title>Novel species isolated from subtropical streams in China.</title>
        <authorList>
            <person name="Lu H."/>
        </authorList>
    </citation>
    <scope>NUCLEOTIDE SEQUENCE [LARGE SCALE GENOMIC DNA]</scope>
    <source>
        <strain evidence="1 2">CCTCC AB 2015119</strain>
    </source>
</reference>
<dbReference type="SUPFAM" id="SSF111069">
    <property type="entry name" value="Hypothetical protein yfbM"/>
    <property type="match status" value="1"/>
</dbReference>
<dbReference type="Pfam" id="PF08974">
    <property type="entry name" value="DUF1877"/>
    <property type="match status" value="1"/>
</dbReference>
<dbReference type="InterPro" id="IPR035944">
    <property type="entry name" value="YfbM-like_sf"/>
</dbReference>
<accession>A0ABR6XKA8</accession>